<reference evidence="2" key="1">
    <citation type="journal article" date="2020" name="bioRxiv">
        <title>A rank-normalized archaeal taxonomy based on genome phylogeny resolves widespread incomplete and uneven classifications.</title>
        <authorList>
            <person name="Rinke C."/>
            <person name="Chuvochina M."/>
            <person name="Mussig A.J."/>
            <person name="Chaumeil P.-A."/>
            <person name="Waite D.W."/>
            <person name="Whitman W.B."/>
            <person name="Parks D.H."/>
            <person name="Hugenholtz P."/>
        </authorList>
    </citation>
    <scope>NUCLEOTIDE SEQUENCE [LARGE SCALE GENOMIC DNA]</scope>
</reference>
<dbReference type="Proteomes" id="UP000586031">
    <property type="component" value="Unassembled WGS sequence"/>
</dbReference>
<dbReference type="AlphaFoldDB" id="A0A7J4THS0"/>
<name>A0A7J4THS0_9EURY</name>
<dbReference type="EMBL" id="DUHE01000112">
    <property type="protein sequence ID" value="HII83976.1"/>
    <property type="molecule type" value="Genomic_DNA"/>
</dbReference>
<comment type="caution">
    <text evidence="1">The sequence shown here is derived from an EMBL/GenBank/DDBJ whole genome shotgun (WGS) entry which is preliminary data.</text>
</comment>
<evidence type="ECO:0000313" key="2">
    <source>
        <dbReference type="Proteomes" id="UP000586031"/>
    </source>
</evidence>
<organism evidence="1 2">
    <name type="scientific">Methanobacterium subterraneum</name>
    <dbReference type="NCBI Taxonomy" id="59277"/>
    <lineage>
        <taxon>Archaea</taxon>
        <taxon>Methanobacteriati</taxon>
        <taxon>Methanobacteriota</taxon>
        <taxon>Methanomada group</taxon>
        <taxon>Methanobacteria</taxon>
        <taxon>Methanobacteriales</taxon>
        <taxon>Methanobacteriaceae</taxon>
        <taxon>Methanobacterium</taxon>
    </lineage>
</organism>
<protein>
    <submittedName>
        <fullName evidence="1">Uncharacterized protein</fullName>
    </submittedName>
</protein>
<accession>A0A7J4THS0</accession>
<sequence length="112" mass="12624">MKMRFKLRTISVCLATLCLITAIVLCAVVANAGEVSSIKVYGKTIRIYDTADHVFAVLKESDMVSQTIQKDPNNANSLLLVKNYKVKSMRFTLYFARVEDPGPYKVIRIISY</sequence>
<gene>
    <name evidence="1" type="ORF">HA271_03860</name>
</gene>
<proteinExistence type="predicted"/>
<evidence type="ECO:0000313" key="1">
    <source>
        <dbReference type="EMBL" id="HII83976.1"/>
    </source>
</evidence>